<reference evidence="2" key="1">
    <citation type="submission" date="2023-03" db="EMBL/GenBank/DDBJ databases">
        <title>Andean soil-derived lignocellulolytic bacterial consortium as a source of novel taxa and putative plastic-active enzymes.</title>
        <authorList>
            <person name="Diaz-Garcia L."/>
            <person name="Chuvochina M."/>
            <person name="Feuerriegel G."/>
            <person name="Bunk B."/>
            <person name="Sproer C."/>
            <person name="Streit W.R."/>
            <person name="Rodriguez L.M."/>
            <person name="Overmann J."/>
            <person name="Jimenez D.J."/>
        </authorList>
    </citation>
    <scope>NUCLEOTIDE SEQUENCE</scope>
    <source>
        <strain evidence="2">MAG 833</strain>
    </source>
</reference>
<dbReference type="Proteomes" id="UP001213664">
    <property type="component" value="Chromosome"/>
</dbReference>
<evidence type="ECO:0000259" key="1">
    <source>
        <dbReference type="Pfam" id="PF13788"/>
    </source>
</evidence>
<evidence type="ECO:0000313" key="2">
    <source>
        <dbReference type="EMBL" id="WEK39017.1"/>
    </source>
</evidence>
<accession>A0AAJ5X0M0</accession>
<feature type="domain" description="DUF4180" evidence="1">
    <location>
        <begin position="10"/>
        <end position="119"/>
    </location>
</feature>
<gene>
    <name evidence="2" type="ORF">P0Y50_10710</name>
</gene>
<evidence type="ECO:0000313" key="3">
    <source>
        <dbReference type="Proteomes" id="UP001213664"/>
    </source>
</evidence>
<protein>
    <submittedName>
        <fullName evidence="2">DUF4180 domain-containing protein</fullName>
    </submittedName>
</protein>
<organism evidence="2 3">
    <name type="scientific">Candidatus Brevundimonas colombiensis</name>
    <dbReference type="NCBI Taxonomy" id="3121376"/>
    <lineage>
        <taxon>Bacteria</taxon>
        <taxon>Pseudomonadati</taxon>
        <taxon>Pseudomonadota</taxon>
        <taxon>Alphaproteobacteria</taxon>
        <taxon>Caulobacterales</taxon>
        <taxon>Caulobacteraceae</taxon>
        <taxon>Brevundimonas</taxon>
    </lineage>
</organism>
<dbReference type="AlphaFoldDB" id="A0AAJ5X0M0"/>
<dbReference type="EMBL" id="CP119326">
    <property type="protein sequence ID" value="WEK39017.1"/>
    <property type="molecule type" value="Genomic_DNA"/>
</dbReference>
<name>A0AAJ5X0M0_9CAUL</name>
<dbReference type="Pfam" id="PF13788">
    <property type="entry name" value="DUF4180"/>
    <property type="match status" value="1"/>
</dbReference>
<dbReference type="InterPro" id="IPR025438">
    <property type="entry name" value="DUF4180"/>
</dbReference>
<proteinExistence type="predicted"/>
<sequence length="124" mass="13607">METTVEIWGGERVVVCAEDGPLLADERDINGFVGEALGHDAKWLALPVSRLGADFLKLRTRLAGETTQKFVNYRIGLAVIGDISPAVADSDALRDYVRESNRGQQVWFLPNLSALKAALDELRP</sequence>